<evidence type="ECO:0000313" key="2">
    <source>
        <dbReference type="Proteomes" id="UP000515838"/>
    </source>
</evidence>
<accession>A0A7G9TD93</accession>
<sequence length="152" mass="17193">MSMRILVAEDEDPKLNSITDWLAVAVPEAEVLVSRSVRSTIDIALEHQPVIVLLDMSLPTFDIALGESGGRPQGFGGAEVLRHFDGNELKTKVIVITQYEGFDNNGKKFDLEELSNVLRNEHPDTFIDCLRYNVVNDEWKARLESHLRKIME</sequence>
<dbReference type="Gene3D" id="3.40.50.2300">
    <property type="match status" value="1"/>
</dbReference>
<gene>
    <name evidence="1" type="ORF">IAE60_01060</name>
</gene>
<name>A0A7G9TD93_PSEMX</name>
<evidence type="ECO:0000313" key="1">
    <source>
        <dbReference type="EMBL" id="QNN78068.1"/>
    </source>
</evidence>
<dbReference type="Proteomes" id="UP000515838">
    <property type="component" value="Chromosome"/>
</dbReference>
<dbReference type="InterPro" id="IPR011006">
    <property type="entry name" value="CheY-like_superfamily"/>
</dbReference>
<dbReference type="AlphaFoldDB" id="A0A7G9TD93"/>
<proteinExistence type="predicted"/>
<dbReference type="RefSeq" id="WP_187573537.1">
    <property type="nucleotide sequence ID" value="NZ_CP060731.1"/>
</dbReference>
<protein>
    <submittedName>
        <fullName evidence="1">Response regulator</fullName>
    </submittedName>
</protein>
<dbReference type="EMBL" id="CP060731">
    <property type="protein sequence ID" value="QNN78068.1"/>
    <property type="molecule type" value="Genomic_DNA"/>
</dbReference>
<reference evidence="1 2" key="1">
    <citation type="submission" date="2020-08" db="EMBL/GenBank/DDBJ databases">
        <title>Streptomycin Non-resistant strain, P. mexicana.</title>
        <authorList>
            <person name="Ganesh-Kumar S."/>
            <person name="Zhe T."/>
            <person name="Yu Z."/>
            <person name="Min Y."/>
        </authorList>
    </citation>
    <scope>NUCLEOTIDE SEQUENCE [LARGE SCALE GENOMIC DNA]</scope>
    <source>
        <strain evidence="1 2">GTZY2</strain>
    </source>
</reference>
<organism evidence="1 2">
    <name type="scientific">Pseudoxanthomonas mexicana</name>
    <dbReference type="NCBI Taxonomy" id="128785"/>
    <lineage>
        <taxon>Bacteria</taxon>
        <taxon>Pseudomonadati</taxon>
        <taxon>Pseudomonadota</taxon>
        <taxon>Gammaproteobacteria</taxon>
        <taxon>Lysobacterales</taxon>
        <taxon>Lysobacteraceae</taxon>
        <taxon>Pseudoxanthomonas</taxon>
    </lineage>
</organism>
<dbReference type="GeneID" id="81469532"/>
<dbReference type="SUPFAM" id="SSF52172">
    <property type="entry name" value="CheY-like"/>
    <property type="match status" value="1"/>
</dbReference>